<feature type="domain" description="Protein kinase" evidence="6">
    <location>
        <begin position="11"/>
        <end position="443"/>
    </location>
</feature>
<dbReference type="Gene3D" id="1.10.510.10">
    <property type="entry name" value="Transferase(Phosphotransferase) domain 1"/>
    <property type="match status" value="1"/>
</dbReference>
<dbReference type="Gene3D" id="3.30.200.20">
    <property type="entry name" value="Phosphorylase Kinase, domain 1"/>
    <property type="match status" value="1"/>
</dbReference>
<dbReference type="AlphaFoldDB" id="A0A9K3CWC0"/>
<keyword evidence="3" id="KW-0547">Nucleotide-binding</keyword>
<dbReference type="InterPro" id="IPR050494">
    <property type="entry name" value="Ser_Thr_dual-spec_kinase"/>
</dbReference>
<keyword evidence="5" id="KW-0067">ATP-binding</keyword>
<dbReference type="PROSITE" id="PS50011">
    <property type="entry name" value="PROTEIN_KINASE_DOM"/>
    <property type="match status" value="1"/>
</dbReference>
<evidence type="ECO:0000256" key="3">
    <source>
        <dbReference type="ARBA" id="ARBA00022741"/>
    </source>
</evidence>
<dbReference type="InterPro" id="IPR008271">
    <property type="entry name" value="Ser/Thr_kinase_AS"/>
</dbReference>
<sequence length="553" mass="62050">CCGPVSDPTKYRLRSILGEGVFSRVYEGEDTGKVATQTDRERDSEQYLVAIKIIKSDPLYSEWCRREVRVVKFLSQMDPHDLMGLSRINNVFTYKHHLCVISPLGPRFNLFKFIKNLASQRKAEMQQRGREMQTCVGMRLMESVRQILGLLTMSLRFIHAFGVVHSDLKPENVLYSGKPVPGQGRGINGLVEPSNDVVKSYVSCFLAKQYPDVPTTDIARYLDVDSVGDHQMGAKLRLIDYGSAFVAVPENHKDWPKRVASLFYRAPEVVLTNTEYYSPAMDIWALGCIAFELLAGRPLFHAEDGKGVLERQKSMIGELPQCLGASNRPVKRVNQGIGMGMSQSHSGSQSGISLSQQGYMNQTTQGRDQASEGTDASSLKNIQMALNKGINWGMVPEGSAVPLNQDEEFKQSFMELSSFIGACLRMHPERRDTARQLMTHPFLRPFLARMRQQRFLRLPAVDSLPASNALFQHTLTGIYPENEELRYSPIDGVSPTYNYRIGDRTYGPGAMLNSYIKRISTKVSLLGLDIPHESNVCYPFLAAGAFTEQPKKR</sequence>
<evidence type="ECO:0000259" key="6">
    <source>
        <dbReference type="PROSITE" id="PS50011"/>
    </source>
</evidence>
<dbReference type="PANTHER" id="PTHR24058:SF28">
    <property type="entry name" value="SERINE_THREONINE-PROTEIN KINASE MINIBRAIN"/>
    <property type="match status" value="1"/>
</dbReference>
<dbReference type="InterPro" id="IPR011009">
    <property type="entry name" value="Kinase-like_dom_sf"/>
</dbReference>
<keyword evidence="2" id="KW-0808">Transferase</keyword>
<dbReference type="PANTHER" id="PTHR24058">
    <property type="entry name" value="DUAL SPECIFICITY PROTEIN KINASE"/>
    <property type="match status" value="1"/>
</dbReference>
<dbReference type="SUPFAM" id="SSF56112">
    <property type="entry name" value="Protein kinase-like (PK-like)"/>
    <property type="match status" value="1"/>
</dbReference>
<proteinExistence type="predicted"/>
<name>A0A9K3CWC0_9EUKA</name>
<dbReference type="GO" id="GO:0005524">
    <property type="term" value="F:ATP binding"/>
    <property type="evidence" value="ECO:0007669"/>
    <property type="project" value="UniProtKB-KW"/>
</dbReference>
<evidence type="ECO:0000256" key="1">
    <source>
        <dbReference type="ARBA" id="ARBA00022527"/>
    </source>
</evidence>
<comment type="caution">
    <text evidence="7">The sequence shown here is derived from an EMBL/GenBank/DDBJ whole genome shotgun (WGS) entry which is preliminary data.</text>
</comment>
<feature type="non-terminal residue" evidence="7">
    <location>
        <position position="1"/>
    </location>
</feature>
<dbReference type="EMBL" id="BDIP01001120">
    <property type="protein sequence ID" value="GIQ83632.1"/>
    <property type="molecule type" value="Genomic_DNA"/>
</dbReference>
<dbReference type="GO" id="GO:0004674">
    <property type="term" value="F:protein serine/threonine kinase activity"/>
    <property type="evidence" value="ECO:0007669"/>
    <property type="project" value="UniProtKB-KW"/>
</dbReference>
<gene>
    <name evidence="7" type="ORF">KIPB_004983</name>
</gene>
<evidence type="ECO:0000256" key="5">
    <source>
        <dbReference type="ARBA" id="ARBA00022840"/>
    </source>
</evidence>
<keyword evidence="4" id="KW-0418">Kinase</keyword>
<dbReference type="Pfam" id="PF00069">
    <property type="entry name" value="Pkinase"/>
    <property type="match status" value="2"/>
</dbReference>
<evidence type="ECO:0000313" key="7">
    <source>
        <dbReference type="EMBL" id="GIQ83632.1"/>
    </source>
</evidence>
<dbReference type="SMART" id="SM00220">
    <property type="entry name" value="S_TKc"/>
    <property type="match status" value="1"/>
</dbReference>
<reference evidence="7 8" key="1">
    <citation type="journal article" date="2018" name="PLoS ONE">
        <title>The draft genome of Kipferlia bialata reveals reductive genome evolution in fornicate parasites.</title>
        <authorList>
            <person name="Tanifuji G."/>
            <person name="Takabayashi S."/>
            <person name="Kume K."/>
            <person name="Takagi M."/>
            <person name="Nakayama T."/>
            <person name="Kamikawa R."/>
            <person name="Inagaki Y."/>
            <person name="Hashimoto T."/>
        </authorList>
    </citation>
    <scope>NUCLEOTIDE SEQUENCE [LARGE SCALE GENOMIC DNA]</scope>
    <source>
        <strain evidence="7">NY0173</strain>
    </source>
</reference>
<protein>
    <recommendedName>
        <fullName evidence="6">Protein kinase domain-containing protein</fullName>
    </recommendedName>
</protein>
<keyword evidence="8" id="KW-1185">Reference proteome</keyword>
<dbReference type="OrthoDB" id="5979581at2759"/>
<dbReference type="PROSITE" id="PS00108">
    <property type="entry name" value="PROTEIN_KINASE_ST"/>
    <property type="match status" value="1"/>
</dbReference>
<keyword evidence="1" id="KW-0723">Serine/threonine-protein kinase</keyword>
<dbReference type="InterPro" id="IPR000719">
    <property type="entry name" value="Prot_kinase_dom"/>
</dbReference>
<accession>A0A9K3CWC0</accession>
<evidence type="ECO:0000256" key="4">
    <source>
        <dbReference type="ARBA" id="ARBA00022777"/>
    </source>
</evidence>
<evidence type="ECO:0000256" key="2">
    <source>
        <dbReference type="ARBA" id="ARBA00022679"/>
    </source>
</evidence>
<organism evidence="7 8">
    <name type="scientific">Kipferlia bialata</name>
    <dbReference type="NCBI Taxonomy" id="797122"/>
    <lineage>
        <taxon>Eukaryota</taxon>
        <taxon>Metamonada</taxon>
        <taxon>Carpediemonas-like organisms</taxon>
        <taxon>Kipferlia</taxon>
    </lineage>
</organism>
<evidence type="ECO:0000313" key="8">
    <source>
        <dbReference type="Proteomes" id="UP000265618"/>
    </source>
</evidence>
<dbReference type="Proteomes" id="UP000265618">
    <property type="component" value="Unassembled WGS sequence"/>
</dbReference>